<dbReference type="AlphaFoldDB" id="A0A0W0YWK5"/>
<dbReference type="EMBL" id="LNYX01000034">
    <property type="protein sequence ID" value="KTD61255.1"/>
    <property type="molecule type" value="Genomic_DNA"/>
</dbReference>
<name>A0A0W0YWK5_LEGSP</name>
<dbReference type="Proteomes" id="UP000054877">
    <property type="component" value="Unassembled WGS sequence"/>
</dbReference>
<comment type="caution">
    <text evidence="1">The sequence shown here is derived from an EMBL/GenBank/DDBJ whole genome shotgun (WGS) entry which is preliminary data.</text>
</comment>
<reference evidence="1 2" key="1">
    <citation type="submission" date="2015-11" db="EMBL/GenBank/DDBJ databases">
        <title>Genomic analysis of 38 Legionella species identifies large and diverse effector repertoires.</title>
        <authorList>
            <person name="Burstein D."/>
            <person name="Amaro F."/>
            <person name="Zusman T."/>
            <person name="Lifshitz Z."/>
            <person name="Cohen O."/>
            <person name="Gilbert J.A."/>
            <person name="Pupko T."/>
            <person name="Shuman H.A."/>
            <person name="Segal G."/>
        </authorList>
    </citation>
    <scope>NUCLEOTIDE SEQUENCE [LARGE SCALE GENOMIC DNA]</scope>
    <source>
        <strain evidence="1 2">Mt.St.Helens-9</strain>
    </source>
</reference>
<accession>A0A0W0YWK5</accession>
<dbReference type="PATRIC" id="fig|452.5.peg.3180"/>
<protein>
    <submittedName>
        <fullName evidence="1">Uncharacterized protein</fullName>
    </submittedName>
</protein>
<dbReference type="OrthoDB" id="5634102at2"/>
<evidence type="ECO:0000313" key="1">
    <source>
        <dbReference type="EMBL" id="KTD61255.1"/>
    </source>
</evidence>
<keyword evidence="2" id="KW-1185">Reference proteome</keyword>
<organism evidence="1 2">
    <name type="scientific">Legionella spiritensis</name>
    <dbReference type="NCBI Taxonomy" id="452"/>
    <lineage>
        <taxon>Bacteria</taxon>
        <taxon>Pseudomonadati</taxon>
        <taxon>Pseudomonadota</taxon>
        <taxon>Gammaproteobacteria</taxon>
        <taxon>Legionellales</taxon>
        <taxon>Legionellaceae</taxon>
        <taxon>Legionella</taxon>
    </lineage>
</organism>
<dbReference type="RefSeq" id="WP_058484779.1">
    <property type="nucleotide sequence ID" value="NZ_CAAAII010000004.1"/>
</dbReference>
<evidence type="ECO:0000313" key="2">
    <source>
        <dbReference type="Proteomes" id="UP000054877"/>
    </source>
</evidence>
<sequence length="418" mass="48819">MHYSDCYSLLKKARNKKNAIQLDAFKQRMEQLESEVNQQGFFQYVKKNKNSGRTLVELRQIYDNECITLVIHGIENLLQDPLFKDMGSHRCLTDVQKILQDIKKTAEEQHNHIRDEDACFYSLIRQYASHFLPFEQSYDPFKGSDFIGYCWGHTHRYGKLVSQESLEQLSVASDRGLYHRFRANWTYGDTLLRRKDWYFVMTREEKIRKTLWAMLSKLDDQSVFNFNFLVSGANFHSTGLRMVGNGIEYYETNYGLIRFDSRENAVNFLTYHLLNKVQHSQGEICWVKLPYPNKPYHDPLVHLPAAKIERQPDETMNHNNKALDDAIGCIQAYGQQLKKNTRSVKAHIKANEIEKLVEKFASSAVEHIAGHTRNILANKKHSLMLNRGTGLYFFKCHGKSRSTTQDLLEDIYRASQLI</sequence>
<gene>
    <name evidence="1" type="ORF">Lspi_2875</name>
</gene>
<proteinExistence type="predicted"/>